<accession>A0A419IBN7</accession>
<gene>
    <name evidence="2" type="ORF">D5S19_00990</name>
</gene>
<dbReference type="PANTHER" id="PTHR33164:SF43">
    <property type="entry name" value="HTH-TYPE TRANSCRIPTIONAL REPRESSOR YETL"/>
    <property type="match status" value="1"/>
</dbReference>
<dbReference type="SUPFAM" id="SSF46785">
    <property type="entry name" value="Winged helix' DNA-binding domain"/>
    <property type="match status" value="1"/>
</dbReference>
<dbReference type="GO" id="GO:0003700">
    <property type="term" value="F:DNA-binding transcription factor activity"/>
    <property type="evidence" value="ECO:0007669"/>
    <property type="project" value="InterPro"/>
</dbReference>
<dbReference type="PANTHER" id="PTHR33164">
    <property type="entry name" value="TRANSCRIPTIONAL REGULATOR, MARR FAMILY"/>
    <property type="match status" value="1"/>
</dbReference>
<dbReference type="SMART" id="SM00347">
    <property type="entry name" value="HTH_MARR"/>
    <property type="match status" value="1"/>
</dbReference>
<reference evidence="2 3" key="1">
    <citation type="submission" date="2018-09" db="EMBL/GenBank/DDBJ databases">
        <title>YIM PH 21725 draft genome.</title>
        <authorList>
            <person name="Miao C."/>
        </authorList>
    </citation>
    <scope>NUCLEOTIDE SEQUENCE [LARGE SCALE GENOMIC DNA]</scope>
    <source>
        <strain evidence="3">YIM PH21725</strain>
    </source>
</reference>
<evidence type="ECO:0000259" key="1">
    <source>
        <dbReference type="PROSITE" id="PS50995"/>
    </source>
</evidence>
<sequence>MATQAHATIAWFPDHLVSMQYGNLMIMDEHPEFTLAVRNLVLAGERFRARAGRRHGLSPSALTTLASLQLAGPQSPTELAALLEITTASMTELLDKLSHLGLVTRLPHPRDRRRLRIELTNAGTARITGILDEFATRLEPLAEQLNLRQRTAIMRFVQAASTRLLDPEPEPDDDIAS</sequence>
<dbReference type="Gene3D" id="1.10.10.10">
    <property type="entry name" value="Winged helix-like DNA-binding domain superfamily/Winged helix DNA-binding domain"/>
    <property type="match status" value="1"/>
</dbReference>
<dbReference type="PROSITE" id="PS50995">
    <property type="entry name" value="HTH_MARR_2"/>
    <property type="match status" value="1"/>
</dbReference>
<dbReference type="InterPro" id="IPR036388">
    <property type="entry name" value="WH-like_DNA-bd_sf"/>
</dbReference>
<keyword evidence="3" id="KW-1185">Reference proteome</keyword>
<dbReference type="EMBL" id="QZFV01000010">
    <property type="protein sequence ID" value="RJQ92370.1"/>
    <property type="molecule type" value="Genomic_DNA"/>
</dbReference>
<dbReference type="Pfam" id="PF01047">
    <property type="entry name" value="MarR"/>
    <property type="match status" value="1"/>
</dbReference>
<dbReference type="AlphaFoldDB" id="A0A419IBN7"/>
<proteinExistence type="predicted"/>
<name>A0A419IBN7_9PSEU</name>
<dbReference type="Proteomes" id="UP000285112">
    <property type="component" value="Unassembled WGS sequence"/>
</dbReference>
<dbReference type="InterPro" id="IPR039422">
    <property type="entry name" value="MarR/SlyA-like"/>
</dbReference>
<protein>
    <submittedName>
        <fullName evidence="2">MarR family transcriptional regulator</fullName>
    </submittedName>
</protein>
<dbReference type="InterPro" id="IPR036390">
    <property type="entry name" value="WH_DNA-bd_sf"/>
</dbReference>
<dbReference type="GO" id="GO:0006950">
    <property type="term" value="P:response to stress"/>
    <property type="evidence" value="ECO:0007669"/>
    <property type="project" value="TreeGrafter"/>
</dbReference>
<evidence type="ECO:0000313" key="2">
    <source>
        <dbReference type="EMBL" id="RJQ92370.1"/>
    </source>
</evidence>
<dbReference type="PRINTS" id="PR00598">
    <property type="entry name" value="HTHMARR"/>
</dbReference>
<comment type="caution">
    <text evidence="2">The sequence shown here is derived from an EMBL/GenBank/DDBJ whole genome shotgun (WGS) entry which is preliminary data.</text>
</comment>
<feature type="domain" description="HTH marR-type" evidence="1">
    <location>
        <begin position="30"/>
        <end position="162"/>
    </location>
</feature>
<organism evidence="2 3">
    <name type="scientific">Amycolatopsis panacis</name>
    <dbReference type="NCBI Taxonomy" id="2340917"/>
    <lineage>
        <taxon>Bacteria</taxon>
        <taxon>Bacillati</taxon>
        <taxon>Actinomycetota</taxon>
        <taxon>Actinomycetes</taxon>
        <taxon>Pseudonocardiales</taxon>
        <taxon>Pseudonocardiaceae</taxon>
        <taxon>Amycolatopsis</taxon>
    </lineage>
</organism>
<evidence type="ECO:0000313" key="3">
    <source>
        <dbReference type="Proteomes" id="UP000285112"/>
    </source>
</evidence>
<dbReference type="InterPro" id="IPR000835">
    <property type="entry name" value="HTH_MarR-typ"/>
</dbReference>